<dbReference type="AlphaFoldDB" id="A0A813JT94"/>
<evidence type="ECO:0000313" key="12">
    <source>
        <dbReference type="Proteomes" id="UP000654075"/>
    </source>
</evidence>
<keyword evidence="5" id="KW-0539">Nucleus</keyword>
<sequence length="564" mass="58100">MGAAAFDAGFACFAARRAGVPAGTVEEDGTAAPELAAQLELRLREAVGLALRLAAKAGRRGHLRSADVADGLGSVAEGSLMSRAACFAAAASVASSAPLSEHQVSLAAELRRPLPQTSSAPLPGQVPGGQVQMRVQWIVADGKAVAEDAVVDAGRADAAPDSGSFAALQALPRPTPKLSEEQLVLLYRITGILEVGEVTSRWEAKALEICAREDFAPLRPLLAEFLAHQVPLRAAKGAPTSELRLLLRALEAVTLAPACGVEAYLHLCLSPAFVLCLGARSRKPQEPATTGPEGYLPGALTDGQLALSRRAASLIACLVRRYAGPMPEFGTEVLRVLREALRRSPPLRTVAGAAVCLTALGPRAVEQVLVPAMCSGLAQHLEVLVNEAKAIKRPRCLAGDAAGAFEALAEAQAALCAEGAAWAATQLSSASAEAFGIEPPGPLLVAMGPGLGAAVDAVLWQRKRKWTSHTEDITNTVMDIKATAKRAKSSKDSKQPAATTAAKLPSGTVTGTAASTPTTASRGPAFTAVAAAAAHIAAATSNGDRDFARQAAEEGLTSRLELLL</sequence>
<evidence type="ECO:0000313" key="11">
    <source>
        <dbReference type="Proteomes" id="UP000626109"/>
    </source>
</evidence>
<organism evidence="10 11">
    <name type="scientific">Polarella glacialis</name>
    <name type="common">Dinoflagellate</name>
    <dbReference type="NCBI Taxonomy" id="89957"/>
    <lineage>
        <taxon>Eukaryota</taxon>
        <taxon>Sar</taxon>
        <taxon>Alveolata</taxon>
        <taxon>Dinophyceae</taxon>
        <taxon>Suessiales</taxon>
        <taxon>Suessiaceae</taxon>
        <taxon>Polarella</taxon>
    </lineage>
</organism>
<evidence type="ECO:0000256" key="6">
    <source>
        <dbReference type="SAM" id="MobiDB-lite"/>
    </source>
</evidence>
<dbReference type="PANTHER" id="PTHR10221">
    <property type="entry name" value="TRANSCRIPTION INITIATION FACTOR TFIID SUBUNIT 6"/>
    <property type="match status" value="1"/>
</dbReference>
<dbReference type="GO" id="GO:0016251">
    <property type="term" value="F:RNA polymerase II general transcription initiation factor activity"/>
    <property type="evidence" value="ECO:0007669"/>
    <property type="project" value="InterPro"/>
</dbReference>
<dbReference type="GO" id="GO:0005669">
    <property type="term" value="C:transcription factor TFIID complex"/>
    <property type="evidence" value="ECO:0007669"/>
    <property type="project" value="InterPro"/>
</dbReference>
<evidence type="ECO:0000259" key="7">
    <source>
        <dbReference type="Pfam" id="PF07571"/>
    </source>
</evidence>
<dbReference type="InterPro" id="IPR037796">
    <property type="entry name" value="TAF6"/>
</dbReference>
<dbReference type="GO" id="GO:0051123">
    <property type="term" value="P:RNA polymerase II preinitiation complex assembly"/>
    <property type="evidence" value="ECO:0007669"/>
    <property type="project" value="TreeGrafter"/>
</dbReference>
<name>A0A813JT94_POLGL</name>
<keyword evidence="3" id="KW-0805">Transcription regulation</keyword>
<feature type="compositionally biased region" description="Low complexity" evidence="6">
    <location>
        <begin position="505"/>
        <end position="521"/>
    </location>
</feature>
<dbReference type="PANTHER" id="PTHR10221:SF9">
    <property type="entry name" value="TRANSCRIPTION INITIATION FACTOR TFIID SUBUNIT 6"/>
    <property type="match status" value="1"/>
</dbReference>
<evidence type="ECO:0000256" key="3">
    <source>
        <dbReference type="ARBA" id="ARBA00023015"/>
    </source>
</evidence>
<dbReference type="Pfam" id="PF07571">
    <property type="entry name" value="TAF6_C"/>
    <property type="match status" value="1"/>
</dbReference>
<gene>
    <name evidence="8" type="ORF">PGLA1383_LOCUS8541</name>
    <name evidence="9" type="ORF">PGLA2088_LOCUS1127</name>
    <name evidence="10" type="ORF">PGLA2088_LOCUS23993</name>
</gene>
<dbReference type="EMBL" id="CAJNNV010003893">
    <property type="protein sequence ID" value="CAE8589810.1"/>
    <property type="molecule type" value="Genomic_DNA"/>
</dbReference>
<evidence type="ECO:0000256" key="5">
    <source>
        <dbReference type="ARBA" id="ARBA00023242"/>
    </source>
</evidence>
<dbReference type="Gene3D" id="1.25.40.770">
    <property type="entry name" value="TAF6, C-terminal HEAT repeat domain"/>
    <property type="match status" value="1"/>
</dbReference>
<dbReference type="Proteomes" id="UP000626109">
    <property type="component" value="Unassembled WGS sequence"/>
</dbReference>
<evidence type="ECO:0000313" key="10">
    <source>
        <dbReference type="EMBL" id="CAE8684545.1"/>
    </source>
</evidence>
<reference evidence="10" key="1">
    <citation type="submission" date="2021-02" db="EMBL/GenBank/DDBJ databases">
        <authorList>
            <person name="Dougan E. K."/>
            <person name="Rhodes N."/>
            <person name="Thang M."/>
            <person name="Chan C."/>
        </authorList>
    </citation>
    <scope>NUCLEOTIDE SEQUENCE</scope>
</reference>
<feature type="region of interest" description="Disordered" evidence="6">
    <location>
        <begin position="484"/>
        <end position="521"/>
    </location>
</feature>
<evidence type="ECO:0000313" key="9">
    <source>
        <dbReference type="EMBL" id="CAE8631608.1"/>
    </source>
</evidence>
<comment type="similarity">
    <text evidence="2">Belongs to the TAF6 family.</text>
</comment>
<dbReference type="GO" id="GO:0003713">
    <property type="term" value="F:transcription coactivator activity"/>
    <property type="evidence" value="ECO:0007669"/>
    <property type="project" value="TreeGrafter"/>
</dbReference>
<comment type="subcellular location">
    <subcellularLocation>
        <location evidence="1">Nucleus</location>
    </subcellularLocation>
</comment>
<evidence type="ECO:0000256" key="4">
    <source>
        <dbReference type="ARBA" id="ARBA00023163"/>
    </source>
</evidence>
<dbReference type="InterPro" id="IPR011442">
    <property type="entry name" value="TAF6_C"/>
</dbReference>
<dbReference type="GO" id="GO:0000124">
    <property type="term" value="C:SAGA complex"/>
    <property type="evidence" value="ECO:0007669"/>
    <property type="project" value="InterPro"/>
</dbReference>
<feature type="domain" description="TAF6 C-terminal HEAT repeat" evidence="7">
    <location>
        <begin position="178"/>
        <end position="373"/>
    </location>
</feature>
<protein>
    <recommendedName>
        <fullName evidence="7">TAF6 C-terminal HEAT repeat domain-containing protein</fullName>
    </recommendedName>
</protein>
<dbReference type="EMBL" id="CAJNNW010000845">
    <property type="protein sequence ID" value="CAE8631608.1"/>
    <property type="molecule type" value="Genomic_DNA"/>
</dbReference>
<evidence type="ECO:0000256" key="2">
    <source>
        <dbReference type="ARBA" id="ARBA00007688"/>
    </source>
</evidence>
<evidence type="ECO:0000313" key="8">
    <source>
        <dbReference type="EMBL" id="CAE8589810.1"/>
    </source>
</evidence>
<comment type="caution">
    <text evidence="10">The sequence shown here is derived from an EMBL/GenBank/DDBJ whole genome shotgun (WGS) entry which is preliminary data.</text>
</comment>
<dbReference type="Proteomes" id="UP000654075">
    <property type="component" value="Unassembled WGS sequence"/>
</dbReference>
<keyword evidence="4" id="KW-0804">Transcription</keyword>
<dbReference type="GO" id="GO:0046695">
    <property type="term" value="C:SLIK (SAGA-like) complex"/>
    <property type="evidence" value="ECO:0007669"/>
    <property type="project" value="InterPro"/>
</dbReference>
<dbReference type="InterPro" id="IPR046344">
    <property type="entry name" value="TAF6_C_sf"/>
</dbReference>
<dbReference type="EMBL" id="CAJNNW010026331">
    <property type="protein sequence ID" value="CAE8684545.1"/>
    <property type="molecule type" value="Genomic_DNA"/>
</dbReference>
<proteinExistence type="inferred from homology"/>
<evidence type="ECO:0000256" key="1">
    <source>
        <dbReference type="ARBA" id="ARBA00004123"/>
    </source>
</evidence>
<keyword evidence="12" id="KW-1185">Reference proteome</keyword>
<accession>A0A813JT94</accession>